<evidence type="ECO:0000256" key="6">
    <source>
        <dbReference type="ARBA" id="ARBA00022840"/>
    </source>
</evidence>
<dbReference type="Pfam" id="PF11734">
    <property type="entry name" value="TilS_C"/>
    <property type="match status" value="1"/>
</dbReference>
<dbReference type="eggNOG" id="COG0037">
    <property type="taxonomic scope" value="Bacteria"/>
</dbReference>
<evidence type="ECO:0000259" key="9">
    <source>
        <dbReference type="SMART" id="SM00977"/>
    </source>
</evidence>
<comment type="caution">
    <text evidence="10">The sequence shown here is derived from an EMBL/GenBank/DDBJ whole genome shotgun (WGS) entry which is preliminary data.</text>
</comment>
<accession>A0A0L6JS60</accession>
<reference evidence="11" key="1">
    <citation type="submission" date="2015-07" db="EMBL/GenBank/DDBJ databases">
        <title>Near-Complete Genome Sequence of the Cellulolytic Bacterium Bacteroides (Pseudobacteroides) cellulosolvens ATCC 35603.</title>
        <authorList>
            <person name="Dassa B."/>
            <person name="Utturkar S.M."/>
            <person name="Klingeman D.M."/>
            <person name="Hurt R.A."/>
            <person name="Keller M."/>
            <person name="Xu J."/>
            <person name="Reddy Y.H.K."/>
            <person name="Borovok I."/>
            <person name="Grinberg I.R."/>
            <person name="Lamed R."/>
            <person name="Zhivin O."/>
            <person name="Bayer E.A."/>
            <person name="Brown S.D."/>
        </authorList>
    </citation>
    <scope>NUCLEOTIDE SEQUENCE [LARGE SCALE GENOMIC DNA]</scope>
    <source>
        <strain evidence="11">DSM 2933</strain>
    </source>
</reference>
<dbReference type="SMART" id="SM00977">
    <property type="entry name" value="TilS_C"/>
    <property type="match status" value="1"/>
</dbReference>
<dbReference type="NCBIfam" id="TIGR02433">
    <property type="entry name" value="lysidine_TilS_C"/>
    <property type="match status" value="1"/>
</dbReference>
<evidence type="ECO:0000256" key="1">
    <source>
        <dbReference type="ARBA" id="ARBA00004496"/>
    </source>
</evidence>
<comment type="function">
    <text evidence="8">Ligates lysine onto the cytidine present at position 34 of the AUA codon-specific tRNA(Ile) that contains the anticodon CAU, in an ATP-dependent manner. Cytidine is converted to lysidine, thus changing the amino acid specificity of the tRNA from methionine to isoleucine.</text>
</comment>
<feature type="binding site" evidence="8">
    <location>
        <begin position="30"/>
        <end position="35"/>
    </location>
    <ligand>
        <name>ATP</name>
        <dbReference type="ChEBI" id="CHEBI:30616"/>
    </ligand>
</feature>
<dbReference type="InterPro" id="IPR014729">
    <property type="entry name" value="Rossmann-like_a/b/a_fold"/>
</dbReference>
<gene>
    <name evidence="8" type="primary">tilS</name>
    <name evidence="10" type="ORF">Bccel_3912</name>
</gene>
<evidence type="ECO:0000313" key="11">
    <source>
        <dbReference type="Proteomes" id="UP000036923"/>
    </source>
</evidence>
<dbReference type="STRING" id="398512.Bccel_3912"/>
<comment type="similarity">
    <text evidence="8">Belongs to the tRNA(Ile)-lysidine synthase family.</text>
</comment>
<evidence type="ECO:0000256" key="7">
    <source>
        <dbReference type="ARBA" id="ARBA00048539"/>
    </source>
</evidence>
<dbReference type="InterPro" id="IPR011063">
    <property type="entry name" value="TilS/TtcA_N"/>
</dbReference>
<dbReference type="InterPro" id="IPR012094">
    <property type="entry name" value="tRNA_Ile_lys_synt"/>
</dbReference>
<dbReference type="GO" id="GO:0006400">
    <property type="term" value="P:tRNA modification"/>
    <property type="evidence" value="ECO:0007669"/>
    <property type="project" value="UniProtKB-UniRule"/>
</dbReference>
<dbReference type="Gene3D" id="3.40.50.620">
    <property type="entry name" value="HUPs"/>
    <property type="match status" value="1"/>
</dbReference>
<evidence type="ECO:0000256" key="5">
    <source>
        <dbReference type="ARBA" id="ARBA00022741"/>
    </source>
</evidence>
<dbReference type="CDD" id="cd01992">
    <property type="entry name" value="TilS_N"/>
    <property type="match status" value="1"/>
</dbReference>
<dbReference type="SUPFAM" id="SSF82829">
    <property type="entry name" value="MesJ substrate recognition domain-like"/>
    <property type="match status" value="1"/>
</dbReference>
<dbReference type="Gene3D" id="3.50.40.10">
    <property type="entry name" value="Phenylalanyl-trna Synthetase, Chain B, domain 3"/>
    <property type="match status" value="1"/>
</dbReference>
<dbReference type="PATRIC" id="fig|398512.5.peg.4093"/>
<dbReference type="SUPFAM" id="SSF56037">
    <property type="entry name" value="PheT/TilS domain"/>
    <property type="match status" value="1"/>
</dbReference>
<comment type="domain">
    <text evidence="8">The N-terminal region contains the highly conserved SGGXDS motif, predicted to be a P-loop motif involved in ATP binding.</text>
</comment>
<keyword evidence="6 8" id="KW-0067">ATP-binding</keyword>
<dbReference type="SUPFAM" id="SSF52402">
    <property type="entry name" value="Adenine nucleotide alpha hydrolases-like"/>
    <property type="match status" value="1"/>
</dbReference>
<evidence type="ECO:0000256" key="3">
    <source>
        <dbReference type="ARBA" id="ARBA00022598"/>
    </source>
</evidence>
<dbReference type="PANTHER" id="PTHR43033:SF1">
    <property type="entry name" value="TRNA(ILE)-LYSIDINE SYNTHASE-RELATED"/>
    <property type="match status" value="1"/>
</dbReference>
<keyword evidence="4 8" id="KW-0819">tRNA processing</keyword>
<dbReference type="EC" id="6.3.4.19" evidence="8"/>
<protein>
    <recommendedName>
        <fullName evidence="8">tRNA(Ile)-lysidine synthase</fullName>
        <ecNumber evidence="8">6.3.4.19</ecNumber>
    </recommendedName>
    <alternativeName>
        <fullName evidence="8">tRNA(Ile)-2-lysyl-cytidine synthase</fullName>
    </alternativeName>
    <alternativeName>
        <fullName evidence="8">tRNA(Ile)-lysidine synthetase</fullName>
    </alternativeName>
</protein>
<proteinExistence type="inferred from homology"/>
<comment type="subcellular location">
    <subcellularLocation>
        <location evidence="1 8">Cytoplasm</location>
    </subcellularLocation>
</comment>
<keyword evidence="2 8" id="KW-0963">Cytoplasm</keyword>
<sequence length="501" mass="57562">MNNSIIEKVLNTIKCNNLINVGETVIAGISGGPDSVCLVHILNNISSIYNFKIIAVHINHMLRGEEADKDENYVREFCERLSIEFYSDKIDIKKLSKEESVSIEEAGRIARYRQFQFYVENKGAQKVAVAHNKNDHAETVIMNIIRGTGTDGLKGIQYKRDNIIRPLLDVCRYEIEDYCLSNELDPRIDSSNLDNIYTRNKIRLELIPFINKCFNTNIIESIGRTAEIVSCDISFIEEYAAEAMKKCIIEKKSDKIRLNIEILKDFHESIKNRILRNIIKDIKGNLNGIEKKHIDLLSGLAFNGRTGAVVCLPGKLIGEKSYNTLSVSYRRTNSPTPIKDQKDNKFEIEITMQGSNFFKFNGRSYCLQSAVIGPIDAENINIQRCKREEKVQYFDYEALKMGIYLRNRKEGDMFKPINGKGTKKLKEYFIDEKIPRDERNKILLVAIGNEIVWVVGNKTSDKFKVNENTKYILKLELKDDMECQLHHTGGNEIERYKEGID</sequence>
<evidence type="ECO:0000256" key="4">
    <source>
        <dbReference type="ARBA" id="ARBA00022694"/>
    </source>
</evidence>
<keyword evidence="3 8" id="KW-0436">Ligase</keyword>
<dbReference type="InterPro" id="IPR012796">
    <property type="entry name" value="Lysidine-tRNA-synth_C"/>
</dbReference>
<dbReference type="AlphaFoldDB" id="A0A0L6JS60"/>
<dbReference type="GO" id="GO:0032267">
    <property type="term" value="F:tRNA(Ile)-lysidine synthase activity"/>
    <property type="evidence" value="ECO:0007669"/>
    <property type="project" value="UniProtKB-EC"/>
</dbReference>
<evidence type="ECO:0000313" key="10">
    <source>
        <dbReference type="EMBL" id="KNY28638.1"/>
    </source>
</evidence>
<dbReference type="GO" id="GO:0005524">
    <property type="term" value="F:ATP binding"/>
    <property type="evidence" value="ECO:0007669"/>
    <property type="project" value="UniProtKB-UniRule"/>
</dbReference>
<keyword evidence="11" id="KW-1185">Reference proteome</keyword>
<dbReference type="InterPro" id="IPR020825">
    <property type="entry name" value="Phe-tRNA_synthase-like_B3/B4"/>
</dbReference>
<evidence type="ECO:0000256" key="8">
    <source>
        <dbReference type="HAMAP-Rule" id="MF_01161"/>
    </source>
</evidence>
<dbReference type="Pfam" id="PF01171">
    <property type="entry name" value="ATP_bind_3"/>
    <property type="match status" value="1"/>
</dbReference>
<keyword evidence="5 8" id="KW-0547">Nucleotide-binding</keyword>
<dbReference type="InterPro" id="IPR012795">
    <property type="entry name" value="tRNA_Ile_lys_synt_N"/>
</dbReference>
<dbReference type="PANTHER" id="PTHR43033">
    <property type="entry name" value="TRNA(ILE)-LYSIDINE SYNTHASE-RELATED"/>
    <property type="match status" value="1"/>
</dbReference>
<feature type="domain" description="Lysidine-tRNA(Ile) synthetase C-terminal" evidence="9">
    <location>
        <begin position="403"/>
        <end position="475"/>
    </location>
</feature>
<dbReference type="Gene3D" id="1.20.59.20">
    <property type="match status" value="1"/>
</dbReference>
<dbReference type="Proteomes" id="UP000036923">
    <property type="component" value="Unassembled WGS sequence"/>
</dbReference>
<dbReference type="HAMAP" id="MF_01161">
    <property type="entry name" value="tRNA_Ile_lys_synt"/>
    <property type="match status" value="1"/>
</dbReference>
<name>A0A0L6JS60_9FIRM</name>
<dbReference type="EMBL" id="LGTC01000001">
    <property type="protein sequence ID" value="KNY28638.1"/>
    <property type="molecule type" value="Genomic_DNA"/>
</dbReference>
<organism evidence="10 11">
    <name type="scientific">Pseudobacteroides cellulosolvens ATCC 35603 = DSM 2933</name>
    <dbReference type="NCBI Taxonomy" id="398512"/>
    <lineage>
        <taxon>Bacteria</taxon>
        <taxon>Bacillati</taxon>
        <taxon>Bacillota</taxon>
        <taxon>Clostridia</taxon>
        <taxon>Eubacteriales</taxon>
        <taxon>Oscillospiraceae</taxon>
        <taxon>Pseudobacteroides</taxon>
    </lineage>
</organism>
<dbReference type="GO" id="GO:0005737">
    <property type="term" value="C:cytoplasm"/>
    <property type="evidence" value="ECO:0007669"/>
    <property type="project" value="UniProtKB-SubCell"/>
</dbReference>
<evidence type="ECO:0000256" key="2">
    <source>
        <dbReference type="ARBA" id="ARBA00022490"/>
    </source>
</evidence>
<comment type="catalytic activity">
    <reaction evidence="7 8">
        <text>cytidine(34) in tRNA(Ile2) + L-lysine + ATP = lysidine(34) in tRNA(Ile2) + AMP + diphosphate + H(+)</text>
        <dbReference type="Rhea" id="RHEA:43744"/>
        <dbReference type="Rhea" id="RHEA-COMP:10625"/>
        <dbReference type="Rhea" id="RHEA-COMP:10670"/>
        <dbReference type="ChEBI" id="CHEBI:15378"/>
        <dbReference type="ChEBI" id="CHEBI:30616"/>
        <dbReference type="ChEBI" id="CHEBI:32551"/>
        <dbReference type="ChEBI" id="CHEBI:33019"/>
        <dbReference type="ChEBI" id="CHEBI:82748"/>
        <dbReference type="ChEBI" id="CHEBI:83665"/>
        <dbReference type="ChEBI" id="CHEBI:456215"/>
        <dbReference type="EC" id="6.3.4.19"/>
    </reaction>
</comment>
<dbReference type="RefSeq" id="WP_242853046.1">
    <property type="nucleotide sequence ID" value="NZ_JQKC01000002.1"/>
</dbReference>
<dbReference type="NCBIfam" id="TIGR02432">
    <property type="entry name" value="lysidine_TilS_N"/>
    <property type="match status" value="1"/>
</dbReference>